<protein>
    <submittedName>
        <fullName evidence="1">Uncharacterized protein</fullName>
    </submittedName>
</protein>
<organism evidence="1 2">
    <name type="scientific">Erythrobacter sanguineus</name>
    <dbReference type="NCBI Taxonomy" id="198312"/>
    <lineage>
        <taxon>Bacteria</taxon>
        <taxon>Pseudomonadati</taxon>
        <taxon>Pseudomonadota</taxon>
        <taxon>Alphaproteobacteria</taxon>
        <taxon>Sphingomonadales</taxon>
        <taxon>Erythrobacteraceae</taxon>
        <taxon>Erythrobacter/Porphyrobacter group</taxon>
        <taxon>Erythrobacter</taxon>
    </lineage>
</organism>
<name>A0A1M7SPJ7_9SPHN</name>
<evidence type="ECO:0000313" key="1">
    <source>
        <dbReference type="EMBL" id="SHN60344.1"/>
    </source>
</evidence>
<gene>
    <name evidence="1" type="ORF">SAMN02745193_02109</name>
</gene>
<accession>A0A1M7SPJ7</accession>
<evidence type="ECO:0000313" key="2">
    <source>
        <dbReference type="Proteomes" id="UP000184391"/>
    </source>
</evidence>
<dbReference type="Proteomes" id="UP000184391">
    <property type="component" value="Unassembled WGS sequence"/>
</dbReference>
<dbReference type="EMBL" id="FRDF01000012">
    <property type="protein sequence ID" value="SHN60344.1"/>
    <property type="molecule type" value="Genomic_DNA"/>
</dbReference>
<dbReference type="OrthoDB" id="7390084at2"/>
<proteinExistence type="predicted"/>
<dbReference type="RefSeq" id="WP_072674931.1">
    <property type="nucleotide sequence ID" value="NZ_FRDF01000012.1"/>
</dbReference>
<keyword evidence="2" id="KW-1185">Reference proteome</keyword>
<dbReference type="AlphaFoldDB" id="A0A1M7SPJ7"/>
<sequence length="301" mass="31810">MNHLATFRLRAAALLAGFALALSGCFMAPGKFTSELALTGADSFTFTYDGEIFFLGLSKLALMGAGADETFEATDCFDEETFEDRACTPQEEAEQRAEWEAGTAERVARKKQEAEQMAAIMGGINPTDPKATEEMVRLLERQKGWNSVVHKGDGLFEVSYSVSGTLGHDFMFPTIEGFPATNPFVQMILRDGGQVRINAPAFAAQTADNPMAGVMGGMGSLAGLAAMGAAEQGEDKAEAELIPGMPVLDGTFIIRAAPGMRILANNTDEGPESAPSGGELLRWAVSPRTTQAPTALIATGG</sequence>
<reference evidence="2" key="1">
    <citation type="submission" date="2016-12" db="EMBL/GenBank/DDBJ databases">
        <authorList>
            <person name="Varghese N."/>
            <person name="Submissions S."/>
        </authorList>
    </citation>
    <scope>NUCLEOTIDE SEQUENCE [LARGE SCALE GENOMIC DNA]</scope>
    <source>
        <strain evidence="2">DSM 11032</strain>
    </source>
</reference>